<accession>A0A6J4U8W0</accession>
<reference evidence="2" key="1">
    <citation type="submission" date="2020-02" db="EMBL/GenBank/DDBJ databases">
        <authorList>
            <person name="Meier V. D."/>
        </authorList>
    </citation>
    <scope>NUCLEOTIDE SEQUENCE</scope>
    <source>
        <strain evidence="2">AVDCRST_MAG79</strain>
    </source>
</reference>
<dbReference type="EMBL" id="CADCWC010000317">
    <property type="protein sequence ID" value="CAA9544103.1"/>
    <property type="molecule type" value="Genomic_DNA"/>
</dbReference>
<proteinExistence type="predicted"/>
<evidence type="ECO:0000256" key="1">
    <source>
        <dbReference type="SAM" id="SignalP"/>
    </source>
</evidence>
<feature type="chain" id="PRO_5027062186" evidence="1">
    <location>
        <begin position="31"/>
        <end position="147"/>
    </location>
</feature>
<name>A0A6J4U8W0_9ACTN</name>
<dbReference type="AlphaFoldDB" id="A0A6J4U8W0"/>
<protein>
    <submittedName>
        <fullName evidence="2">Uncharacterized protein</fullName>
    </submittedName>
</protein>
<gene>
    <name evidence="2" type="ORF">AVDCRST_MAG79-2109</name>
</gene>
<keyword evidence="1" id="KW-0732">Signal</keyword>
<evidence type="ECO:0000313" key="2">
    <source>
        <dbReference type="EMBL" id="CAA9544103.1"/>
    </source>
</evidence>
<sequence>MLRSSARTASLAVLASCAVVAVSAPEAAGAATIGSPKVLKAGQKLPIDFVTGLRRGRPIPRGHEVISRTVALGPRETTELRMRCRSTAPRIRTLGFPDGPSELGFVVVRPRRYAGRREVRIRVYLAPDVREEGARGIAYVVCRKARR</sequence>
<feature type="signal peptide" evidence="1">
    <location>
        <begin position="1"/>
        <end position="30"/>
    </location>
</feature>
<organism evidence="2">
    <name type="scientific">uncultured Thermoleophilia bacterium</name>
    <dbReference type="NCBI Taxonomy" id="1497501"/>
    <lineage>
        <taxon>Bacteria</taxon>
        <taxon>Bacillati</taxon>
        <taxon>Actinomycetota</taxon>
        <taxon>Thermoleophilia</taxon>
        <taxon>environmental samples</taxon>
    </lineage>
</organism>